<accession>A0A5B7H1K1</accession>
<protein>
    <submittedName>
        <fullName evidence="2">Uncharacterized protein</fullName>
    </submittedName>
</protein>
<reference evidence="2 3" key="1">
    <citation type="submission" date="2019-05" db="EMBL/GenBank/DDBJ databases">
        <title>Another draft genome of Portunus trituberculatus and its Hox gene families provides insights of decapod evolution.</title>
        <authorList>
            <person name="Jeong J.-H."/>
            <person name="Song I."/>
            <person name="Kim S."/>
            <person name="Choi T."/>
            <person name="Kim D."/>
            <person name="Ryu S."/>
            <person name="Kim W."/>
        </authorList>
    </citation>
    <scope>NUCLEOTIDE SEQUENCE [LARGE SCALE GENOMIC DNA]</scope>
    <source>
        <tissue evidence="2">Muscle</tissue>
    </source>
</reference>
<feature type="compositionally biased region" description="Polar residues" evidence="1">
    <location>
        <begin position="39"/>
        <end position="50"/>
    </location>
</feature>
<feature type="region of interest" description="Disordered" evidence="1">
    <location>
        <begin position="1"/>
        <end position="80"/>
    </location>
</feature>
<name>A0A5B7H1K1_PORTR</name>
<keyword evidence="3" id="KW-1185">Reference proteome</keyword>
<evidence type="ECO:0000256" key="1">
    <source>
        <dbReference type="SAM" id="MobiDB-lite"/>
    </source>
</evidence>
<sequence>MESQDVLVCSGRRERAPEREVGPVTFHINSPHRHAIPRNTPSINDSSELEGSTEPAERATLTRTPSEQKKAPFRVVRFMQ</sequence>
<dbReference type="AlphaFoldDB" id="A0A5B7H1K1"/>
<evidence type="ECO:0000313" key="2">
    <source>
        <dbReference type="EMBL" id="MPC63779.1"/>
    </source>
</evidence>
<proteinExistence type="predicted"/>
<dbReference type="EMBL" id="VSRR010021247">
    <property type="protein sequence ID" value="MPC63779.1"/>
    <property type="molecule type" value="Genomic_DNA"/>
</dbReference>
<dbReference type="Proteomes" id="UP000324222">
    <property type="component" value="Unassembled WGS sequence"/>
</dbReference>
<comment type="caution">
    <text evidence="2">The sequence shown here is derived from an EMBL/GenBank/DDBJ whole genome shotgun (WGS) entry which is preliminary data.</text>
</comment>
<evidence type="ECO:0000313" key="3">
    <source>
        <dbReference type="Proteomes" id="UP000324222"/>
    </source>
</evidence>
<gene>
    <name evidence="2" type="ORF">E2C01_057882</name>
</gene>
<feature type="compositionally biased region" description="Basic and acidic residues" evidence="1">
    <location>
        <begin position="11"/>
        <end position="21"/>
    </location>
</feature>
<organism evidence="2 3">
    <name type="scientific">Portunus trituberculatus</name>
    <name type="common">Swimming crab</name>
    <name type="synonym">Neptunus trituberculatus</name>
    <dbReference type="NCBI Taxonomy" id="210409"/>
    <lineage>
        <taxon>Eukaryota</taxon>
        <taxon>Metazoa</taxon>
        <taxon>Ecdysozoa</taxon>
        <taxon>Arthropoda</taxon>
        <taxon>Crustacea</taxon>
        <taxon>Multicrustacea</taxon>
        <taxon>Malacostraca</taxon>
        <taxon>Eumalacostraca</taxon>
        <taxon>Eucarida</taxon>
        <taxon>Decapoda</taxon>
        <taxon>Pleocyemata</taxon>
        <taxon>Brachyura</taxon>
        <taxon>Eubrachyura</taxon>
        <taxon>Portunoidea</taxon>
        <taxon>Portunidae</taxon>
        <taxon>Portuninae</taxon>
        <taxon>Portunus</taxon>
    </lineage>
</organism>